<gene>
    <name evidence="2" type="ORF">POM88_035483</name>
</gene>
<name>A0AAD8MDB5_9APIA</name>
<evidence type="ECO:0000313" key="2">
    <source>
        <dbReference type="EMBL" id="KAK1369391.1"/>
    </source>
</evidence>
<comment type="caution">
    <text evidence="2">The sequence shown here is derived from an EMBL/GenBank/DDBJ whole genome shotgun (WGS) entry which is preliminary data.</text>
</comment>
<sequence length="182" mass="20174">MFTSLVRMDGGSYQSSSYENTSSQDRLILILLTIVLKMEGQMKLVNNFQESEDSEESSNGQKSGLSTVCEKTSGAQGDHLKEAAIGNQITTLQFLKNVTPLLECENKVKTQDAKKYHYLHTSMFLANIRDLGSLYGCINRSMDATSIYNIVLSFSDRVSVGRALDLPVYFGDAGSREVLHKV</sequence>
<dbReference type="AlphaFoldDB" id="A0AAD8MDB5"/>
<proteinExistence type="predicted"/>
<organism evidence="2 3">
    <name type="scientific">Heracleum sosnowskyi</name>
    <dbReference type="NCBI Taxonomy" id="360622"/>
    <lineage>
        <taxon>Eukaryota</taxon>
        <taxon>Viridiplantae</taxon>
        <taxon>Streptophyta</taxon>
        <taxon>Embryophyta</taxon>
        <taxon>Tracheophyta</taxon>
        <taxon>Spermatophyta</taxon>
        <taxon>Magnoliopsida</taxon>
        <taxon>eudicotyledons</taxon>
        <taxon>Gunneridae</taxon>
        <taxon>Pentapetalae</taxon>
        <taxon>asterids</taxon>
        <taxon>campanulids</taxon>
        <taxon>Apiales</taxon>
        <taxon>Apiaceae</taxon>
        <taxon>Apioideae</taxon>
        <taxon>apioid superclade</taxon>
        <taxon>Tordylieae</taxon>
        <taxon>Tordyliinae</taxon>
        <taxon>Heracleum</taxon>
    </lineage>
</organism>
<dbReference type="EMBL" id="JAUIZM010000008">
    <property type="protein sequence ID" value="KAK1369391.1"/>
    <property type="molecule type" value="Genomic_DNA"/>
</dbReference>
<accession>A0AAD8MDB5</accession>
<protein>
    <submittedName>
        <fullName evidence="2">Uncharacterized protein</fullName>
    </submittedName>
</protein>
<keyword evidence="3" id="KW-1185">Reference proteome</keyword>
<feature type="compositionally biased region" description="Polar residues" evidence="1">
    <location>
        <begin position="57"/>
        <end position="69"/>
    </location>
</feature>
<dbReference type="Proteomes" id="UP001237642">
    <property type="component" value="Unassembled WGS sequence"/>
</dbReference>
<evidence type="ECO:0000256" key="1">
    <source>
        <dbReference type="SAM" id="MobiDB-lite"/>
    </source>
</evidence>
<reference evidence="2" key="2">
    <citation type="submission" date="2023-05" db="EMBL/GenBank/DDBJ databases">
        <authorList>
            <person name="Schelkunov M.I."/>
        </authorList>
    </citation>
    <scope>NUCLEOTIDE SEQUENCE</scope>
    <source>
        <strain evidence="2">Hsosn_3</strain>
        <tissue evidence="2">Leaf</tissue>
    </source>
</reference>
<reference evidence="2" key="1">
    <citation type="submission" date="2023-02" db="EMBL/GenBank/DDBJ databases">
        <title>Genome of toxic invasive species Heracleum sosnowskyi carries increased number of genes despite the absence of recent whole-genome duplications.</title>
        <authorList>
            <person name="Schelkunov M."/>
            <person name="Shtratnikova V."/>
            <person name="Makarenko M."/>
            <person name="Klepikova A."/>
            <person name="Omelchenko D."/>
            <person name="Novikova G."/>
            <person name="Obukhova E."/>
            <person name="Bogdanov V."/>
            <person name="Penin A."/>
            <person name="Logacheva M."/>
        </authorList>
    </citation>
    <scope>NUCLEOTIDE SEQUENCE</scope>
    <source>
        <strain evidence="2">Hsosn_3</strain>
        <tissue evidence="2">Leaf</tissue>
    </source>
</reference>
<evidence type="ECO:0000313" key="3">
    <source>
        <dbReference type="Proteomes" id="UP001237642"/>
    </source>
</evidence>
<feature type="region of interest" description="Disordered" evidence="1">
    <location>
        <begin position="49"/>
        <end position="69"/>
    </location>
</feature>